<dbReference type="NCBIfam" id="TIGR02985">
    <property type="entry name" value="Sig70_bacteroi1"/>
    <property type="match status" value="1"/>
</dbReference>
<keyword evidence="4" id="KW-0804">Transcription</keyword>
<evidence type="ECO:0000256" key="2">
    <source>
        <dbReference type="ARBA" id="ARBA00023015"/>
    </source>
</evidence>
<keyword evidence="8" id="KW-1185">Reference proteome</keyword>
<dbReference type="SUPFAM" id="SSF88659">
    <property type="entry name" value="Sigma3 and sigma4 domains of RNA polymerase sigma factors"/>
    <property type="match status" value="1"/>
</dbReference>
<comment type="caution">
    <text evidence="7">The sequence shown here is derived from an EMBL/GenBank/DDBJ whole genome shotgun (WGS) entry which is preliminary data.</text>
</comment>
<evidence type="ECO:0000313" key="8">
    <source>
        <dbReference type="Proteomes" id="UP001500954"/>
    </source>
</evidence>
<sequence>MLEIKEDKELFELVVLNNELAFKVLHDRYATKMFLYAFNIIKNKEVCEDMVQNIFIDVWNKRQNKSINNVKSYLFKSVKYKIFNYFRDQRISKEDITRLNIIDVSISASQKMEYYQLEEAIHSSVDKLPKRCKQIFELSRFHYKTNKEISEELEISIQAVKNQISKALSLIKKDLQSDGVILYFISVPLV</sequence>
<keyword evidence="3" id="KW-0731">Sigma factor</keyword>
<protein>
    <submittedName>
        <fullName evidence="7">RNA polymerase sigma-70 factor</fullName>
    </submittedName>
</protein>
<dbReference type="InterPro" id="IPR013324">
    <property type="entry name" value="RNA_pol_sigma_r3/r4-like"/>
</dbReference>
<dbReference type="RefSeq" id="WP_345007562.1">
    <property type="nucleotide sequence ID" value="NZ_BAABCY010000092.1"/>
</dbReference>
<dbReference type="NCBIfam" id="TIGR02937">
    <property type="entry name" value="sigma70-ECF"/>
    <property type="match status" value="1"/>
</dbReference>
<dbReference type="Gene3D" id="1.10.10.10">
    <property type="entry name" value="Winged helix-like DNA-binding domain superfamily/Winged helix DNA-binding domain"/>
    <property type="match status" value="1"/>
</dbReference>
<dbReference type="Pfam" id="PF04542">
    <property type="entry name" value="Sigma70_r2"/>
    <property type="match status" value="1"/>
</dbReference>
<comment type="similarity">
    <text evidence="1">Belongs to the sigma-70 factor family. ECF subfamily.</text>
</comment>
<dbReference type="InterPro" id="IPR039425">
    <property type="entry name" value="RNA_pol_sigma-70-like"/>
</dbReference>
<evidence type="ECO:0000256" key="4">
    <source>
        <dbReference type="ARBA" id="ARBA00023163"/>
    </source>
</evidence>
<organism evidence="7 8">
    <name type="scientific">Snuella lapsa</name>
    <dbReference type="NCBI Taxonomy" id="870481"/>
    <lineage>
        <taxon>Bacteria</taxon>
        <taxon>Pseudomonadati</taxon>
        <taxon>Bacteroidota</taxon>
        <taxon>Flavobacteriia</taxon>
        <taxon>Flavobacteriales</taxon>
        <taxon>Flavobacteriaceae</taxon>
        <taxon>Snuella</taxon>
    </lineage>
</organism>
<evidence type="ECO:0000259" key="5">
    <source>
        <dbReference type="Pfam" id="PF04542"/>
    </source>
</evidence>
<dbReference type="SUPFAM" id="SSF88946">
    <property type="entry name" value="Sigma2 domain of RNA polymerase sigma factors"/>
    <property type="match status" value="1"/>
</dbReference>
<dbReference type="Pfam" id="PF08281">
    <property type="entry name" value="Sigma70_r4_2"/>
    <property type="match status" value="1"/>
</dbReference>
<dbReference type="InterPro" id="IPR013249">
    <property type="entry name" value="RNA_pol_sigma70_r4_t2"/>
</dbReference>
<dbReference type="PANTHER" id="PTHR43133">
    <property type="entry name" value="RNA POLYMERASE ECF-TYPE SIGMA FACTO"/>
    <property type="match status" value="1"/>
</dbReference>
<dbReference type="InterPro" id="IPR036388">
    <property type="entry name" value="WH-like_DNA-bd_sf"/>
</dbReference>
<reference evidence="8" key="1">
    <citation type="journal article" date="2019" name="Int. J. Syst. Evol. Microbiol.">
        <title>The Global Catalogue of Microorganisms (GCM) 10K type strain sequencing project: providing services to taxonomists for standard genome sequencing and annotation.</title>
        <authorList>
            <consortium name="The Broad Institute Genomics Platform"/>
            <consortium name="The Broad Institute Genome Sequencing Center for Infectious Disease"/>
            <person name="Wu L."/>
            <person name="Ma J."/>
        </authorList>
    </citation>
    <scope>NUCLEOTIDE SEQUENCE [LARGE SCALE GENOMIC DNA]</scope>
    <source>
        <strain evidence="8">JCM 17111</strain>
    </source>
</reference>
<evidence type="ECO:0000259" key="6">
    <source>
        <dbReference type="Pfam" id="PF08281"/>
    </source>
</evidence>
<dbReference type="InterPro" id="IPR014284">
    <property type="entry name" value="RNA_pol_sigma-70_dom"/>
</dbReference>
<accession>A0ABP6YEV8</accession>
<dbReference type="InterPro" id="IPR013325">
    <property type="entry name" value="RNA_pol_sigma_r2"/>
</dbReference>
<evidence type="ECO:0000256" key="1">
    <source>
        <dbReference type="ARBA" id="ARBA00010641"/>
    </source>
</evidence>
<keyword evidence="2" id="KW-0805">Transcription regulation</keyword>
<gene>
    <name evidence="7" type="ORF">GCM10022395_33370</name>
</gene>
<dbReference type="PANTHER" id="PTHR43133:SF46">
    <property type="entry name" value="RNA POLYMERASE SIGMA-70 FACTOR ECF SUBFAMILY"/>
    <property type="match status" value="1"/>
</dbReference>
<evidence type="ECO:0000256" key="3">
    <source>
        <dbReference type="ARBA" id="ARBA00023082"/>
    </source>
</evidence>
<proteinExistence type="inferred from homology"/>
<feature type="domain" description="RNA polymerase sigma-70 region 2" evidence="5">
    <location>
        <begin position="27"/>
        <end position="90"/>
    </location>
</feature>
<dbReference type="EMBL" id="BAABCY010000092">
    <property type="protein sequence ID" value="GAA3582322.1"/>
    <property type="molecule type" value="Genomic_DNA"/>
</dbReference>
<dbReference type="Proteomes" id="UP001500954">
    <property type="component" value="Unassembled WGS sequence"/>
</dbReference>
<dbReference type="InterPro" id="IPR014327">
    <property type="entry name" value="RNA_pol_sigma70_bacteroid"/>
</dbReference>
<dbReference type="Gene3D" id="1.10.1740.10">
    <property type="match status" value="1"/>
</dbReference>
<dbReference type="InterPro" id="IPR007627">
    <property type="entry name" value="RNA_pol_sigma70_r2"/>
</dbReference>
<evidence type="ECO:0000313" key="7">
    <source>
        <dbReference type="EMBL" id="GAA3582322.1"/>
    </source>
</evidence>
<feature type="domain" description="RNA polymerase sigma factor 70 region 4 type 2" evidence="6">
    <location>
        <begin position="119"/>
        <end position="169"/>
    </location>
</feature>
<name>A0ABP6YEV8_9FLAO</name>